<gene>
    <name evidence="2" type="ORF">ACFQH1_07765</name>
</gene>
<protein>
    <submittedName>
        <fullName evidence="2">Pyridoxamine 5'-phosphate oxidase family protein</fullName>
    </submittedName>
</protein>
<evidence type="ECO:0000313" key="2">
    <source>
        <dbReference type="EMBL" id="MFC6295095.1"/>
    </source>
</evidence>
<sequence>MTTPVHFRHTKGTKKVEHMQHTTRQAAQKMIQATAVFTVATIDENGFPTTVALSPLPSDRHIEQLFFYTSRQTTTVKNIQRCNRATLFCYNLTDYSSLMLKGHLTLAGHEAFTTDWRNELTPFQKRLAYHDPVILKFQTNSIKIRQMMAMDHLELLPKLDD</sequence>
<accession>A0ABW1UJC8</accession>
<evidence type="ECO:0000313" key="3">
    <source>
        <dbReference type="Proteomes" id="UP001596227"/>
    </source>
</evidence>
<proteinExistence type="predicted"/>
<dbReference type="Proteomes" id="UP001596227">
    <property type="component" value="Unassembled WGS sequence"/>
</dbReference>
<dbReference type="Gene3D" id="2.30.110.10">
    <property type="entry name" value="Electron Transport, Fmn-binding Protein, Chain A"/>
    <property type="match status" value="1"/>
</dbReference>
<evidence type="ECO:0000259" key="1">
    <source>
        <dbReference type="Pfam" id="PF01243"/>
    </source>
</evidence>
<name>A0ABW1UJC8_9LACO</name>
<dbReference type="SUPFAM" id="SSF50475">
    <property type="entry name" value="FMN-binding split barrel"/>
    <property type="match status" value="1"/>
</dbReference>
<dbReference type="InterPro" id="IPR012349">
    <property type="entry name" value="Split_barrel_FMN-bd"/>
</dbReference>
<dbReference type="EMBL" id="JBHSSB010000016">
    <property type="protein sequence ID" value="MFC6295095.1"/>
    <property type="molecule type" value="Genomic_DNA"/>
</dbReference>
<comment type="caution">
    <text evidence="2">The sequence shown here is derived from an EMBL/GenBank/DDBJ whole genome shotgun (WGS) entry which is preliminary data.</text>
</comment>
<dbReference type="RefSeq" id="WP_223876890.1">
    <property type="nucleotide sequence ID" value="NZ_BJDH01000003.1"/>
</dbReference>
<dbReference type="Pfam" id="PF01243">
    <property type="entry name" value="PNPOx_N"/>
    <property type="match status" value="1"/>
</dbReference>
<feature type="domain" description="Pyridoxamine 5'-phosphate oxidase N-terminal" evidence="1">
    <location>
        <begin position="25"/>
        <end position="107"/>
    </location>
</feature>
<keyword evidence="3" id="KW-1185">Reference proteome</keyword>
<reference evidence="3" key="1">
    <citation type="journal article" date="2019" name="Int. J. Syst. Evol. Microbiol.">
        <title>The Global Catalogue of Microorganisms (GCM) 10K type strain sequencing project: providing services to taxonomists for standard genome sequencing and annotation.</title>
        <authorList>
            <consortium name="The Broad Institute Genomics Platform"/>
            <consortium name="The Broad Institute Genome Sequencing Center for Infectious Disease"/>
            <person name="Wu L."/>
            <person name="Ma J."/>
        </authorList>
    </citation>
    <scope>NUCLEOTIDE SEQUENCE [LARGE SCALE GENOMIC DNA]</scope>
    <source>
        <strain evidence="3">CCM 8934</strain>
    </source>
</reference>
<dbReference type="InterPro" id="IPR011576">
    <property type="entry name" value="Pyridox_Oxase_N"/>
</dbReference>
<organism evidence="2 3">
    <name type="scientific">Lactiplantibacillus daoliensis</name>
    <dbReference type="NCBI Taxonomy" id="2559916"/>
    <lineage>
        <taxon>Bacteria</taxon>
        <taxon>Bacillati</taxon>
        <taxon>Bacillota</taxon>
        <taxon>Bacilli</taxon>
        <taxon>Lactobacillales</taxon>
        <taxon>Lactobacillaceae</taxon>
        <taxon>Lactiplantibacillus</taxon>
    </lineage>
</organism>